<dbReference type="InParanoid" id="A0A1Y1YB44"/>
<evidence type="ECO:0000313" key="10">
    <source>
        <dbReference type="Proteomes" id="UP000193498"/>
    </source>
</evidence>
<dbReference type="Gene3D" id="1.10.575.10">
    <property type="entry name" value="P1 Nuclease"/>
    <property type="match status" value="1"/>
</dbReference>
<keyword evidence="7" id="KW-0325">Glycoprotein</keyword>
<reference evidence="9 10" key="1">
    <citation type="submission" date="2016-07" db="EMBL/GenBank/DDBJ databases">
        <title>Pervasive Adenine N6-methylation of Active Genes in Fungi.</title>
        <authorList>
            <consortium name="DOE Joint Genome Institute"/>
            <person name="Mondo S.J."/>
            <person name="Dannebaum R.O."/>
            <person name="Kuo R.C."/>
            <person name="Labutti K."/>
            <person name="Haridas S."/>
            <person name="Kuo A."/>
            <person name="Salamov A."/>
            <person name="Ahrendt S.R."/>
            <person name="Lipzen A."/>
            <person name="Sullivan W."/>
            <person name="Andreopoulos W.B."/>
            <person name="Clum A."/>
            <person name="Lindquist E."/>
            <person name="Daum C."/>
            <person name="Ramamoorthy G.K."/>
            <person name="Gryganskyi A."/>
            <person name="Culley D."/>
            <person name="Magnuson J.K."/>
            <person name="James T.Y."/>
            <person name="O'Malley M.A."/>
            <person name="Stajich J.E."/>
            <person name="Spatafora J.W."/>
            <person name="Visel A."/>
            <person name="Grigoriev I.V."/>
        </authorList>
    </citation>
    <scope>NUCLEOTIDE SEQUENCE [LARGE SCALE GENOMIC DNA]</scope>
    <source>
        <strain evidence="9 10">CBS 931.73</strain>
    </source>
</reference>
<dbReference type="GO" id="GO:0006308">
    <property type="term" value="P:DNA catabolic process"/>
    <property type="evidence" value="ECO:0007669"/>
    <property type="project" value="InterPro"/>
</dbReference>
<proteinExistence type="inferred from homology"/>
<protein>
    <submittedName>
        <fullName evidence="9">Nuclease Le1</fullName>
    </submittedName>
</protein>
<keyword evidence="8" id="KW-0732">Signal</keyword>
<feature type="chain" id="PRO_5013231558" evidence="8">
    <location>
        <begin position="21"/>
        <end position="291"/>
    </location>
</feature>
<dbReference type="Proteomes" id="UP000193498">
    <property type="component" value="Unassembled WGS sequence"/>
</dbReference>
<evidence type="ECO:0000256" key="7">
    <source>
        <dbReference type="ARBA" id="ARBA00023180"/>
    </source>
</evidence>
<evidence type="ECO:0000256" key="8">
    <source>
        <dbReference type="SAM" id="SignalP"/>
    </source>
</evidence>
<name>A0A1Y1YB44_9FUNG</name>
<dbReference type="GO" id="GO:0046872">
    <property type="term" value="F:metal ion binding"/>
    <property type="evidence" value="ECO:0007669"/>
    <property type="project" value="UniProtKB-KW"/>
</dbReference>
<comment type="similarity">
    <text evidence="1">Belongs to the nuclease type I family.</text>
</comment>
<evidence type="ECO:0000256" key="2">
    <source>
        <dbReference type="ARBA" id="ARBA00022722"/>
    </source>
</evidence>
<dbReference type="PANTHER" id="PTHR33146:SF26">
    <property type="entry name" value="ENDONUCLEASE 4"/>
    <property type="match status" value="1"/>
</dbReference>
<dbReference type="GO" id="GO:0003676">
    <property type="term" value="F:nucleic acid binding"/>
    <property type="evidence" value="ECO:0007669"/>
    <property type="project" value="InterPro"/>
</dbReference>
<evidence type="ECO:0000256" key="1">
    <source>
        <dbReference type="ARBA" id="ARBA00009547"/>
    </source>
</evidence>
<dbReference type="OrthoDB" id="441446at2759"/>
<evidence type="ECO:0000256" key="3">
    <source>
        <dbReference type="ARBA" id="ARBA00022723"/>
    </source>
</evidence>
<dbReference type="PANTHER" id="PTHR33146">
    <property type="entry name" value="ENDONUCLEASE 4"/>
    <property type="match status" value="1"/>
</dbReference>
<evidence type="ECO:0000256" key="4">
    <source>
        <dbReference type="ARBA" id="ARBA00022759"/>
    </source>
</evidence>
<keyword evidence="5" id="KW-0378">Hydrolase</keyword>
<dbReference type="GO" id="GO:0004519">
    <property type="term" value="F:endonuclease activity"/>
    <property type="evidence" value="ECO:0007669"/>
    <property type="project" value="UniProtKB-KW"/>
</dbReference>
<dbReference type="Pfam" id="PF02265">
    <property type="entry name" value="S1-P1_nuclease"/>
    <property type="match status" value="1"/>
</dbReference>
<dbReference type="GO" id="GO:0016788">
    <property type="term" value="F:hydrolase activity, acting on ester bonds"/>
    <property type="evidence" value="ECO:0007669"/>
    <property type="project" value="InterPro"/>
</dbReference>
<keyword evidence="2" id="KW-0540">Nuclease</keyword>
<dbReference type="STRING" id="1314790.A0A1Y1YB44"/>
<dbReference type="CDD" id="cd11010">
    <property type="entry name" value="S1-P1_nuclease"/>
    <property type="match status" value="1"/>
</dbReference>
<comment type="caution">
    <text evidence="9">The sequence shown here is derived from an EMBL/GenBank/DDBJ whole genome shotgun (WGS) entry which is preliminary data.</text>
</comment>
<dbReference type="SUPFAM" id="SSF48537">
    <property type="entry name" value="Phospholipase C/P1 nuclease"/>
    <property type="match status" value="1"/>
</dbReference>
<dbReference type="EMBL" id="MCFE01000190">
    <property type="protein sequence ID" value="ORX94986.1"/>
    <property type="molecule type" value="Genomic_DNA"/>
</dbReference>
<sequence>MRLVPFTFCLSALAATQVQAWGSLGHRLTGAVAQELISNKTLQQVSLLLPSTWNGDLTKAATWADEIKGQGGYSWASSLHFVNPKDNPPTSCSWDEQRDCPDGKCIVGAIRNFTQQIGCYGRDGNTQQKSDALKFLVHFFGDIVQPLHDCGRLKGGNDAKAKFDGKSSNLHSIWDTSMITKRMGIAHQNDFQTYADYFVDELNTGKWSQEKTSWLNCTSDEPYAKWNICPGNWAFEEDAYNCGTMWGDYDANPTADLGKAYYEKHIPYVETQIVKAGYRLANALNKIFAPC</sequence>
<evidence type="ECO:0000256" key="6">
    <source>
        <dbReference type="ARBA" id="ARBA00023157"/>
    </source>
</evidence>
<dbReference type="InterPro" id="IPR008947">
    <property type="entry name" value="PLipase_C/P1_nuclease_dom_sf"/>
</dbReference>
<keyword evidence="10" id="KW-1185">Reference proteome</keyword>
<keyword evidence="3" id="KW-0479">Metal-binding</keyword>
<evidence type="ECO:0000313" key="9">
    <source>
        <dbReference type="EMBL" id="ORX94986.1"/>
    </source>
</evidence>
<dbReference type="InterPro" id="IPR003154">
    <property type="entry name" value="S1/P1nuclease"/>
</dbReference>
<accession>A0A1Y1YB44</accession>
<keyword evidence="6" id="KW-1015">Disulfide bond</keyword>
<organism evidence="9 10">
    <name type="scientific">Basidiobolus meristosporus CBS 931.73</name>
    <dbReference type="NCBI Taxonomy" id="1314790"/>
    <lineage>
        <taxon>Eukaryota</taxon>
        <taxon>Fungi</taxon>
        <taxon>Fungi incertae sedis</taxon>
        <taxon>Zoopagomycota</taxon>
        <taxon>Entomophthoromycotina</taxon>
        <taxon>Basidiobolomycetes</taxon>
        <taxon>Basidiobolales</taxon>
        <taxon>Basidiobolaceae</taxon>
        <taxon>Basidiobolus</taxon>
    </lineage>
</organism>
<gene>
    <name evidence="9" type="ORF">K493DRAFT_283263</name>
</gene>
<evidence type="ECO:0000256" key="5">
    <source>
        <dbReference type="ARBA" id="ARBA00022801"/>
    </source>
</evidence>
<dbReference type="AlphaFoldDB" id="A0A1Y1YB44"/>
<keyword evidence="4" id="KW-0255">Endonuclease</keyword>
<feature type="signal peptide" evidence="8">
    <location>
        <begin position="1"/>
        <end position="20"/>
    </location>
</feature>